<keyword evidence="10" id="KW-0472">Membrane</keyword>
<evidence type="ECO:0000256" key="8">
    <source>
        <dbReference type="ARBA" id="ARBA00023166"/>
    </source>
</evidence>
<gene>
    <name evidence="11" type="ORF">V6N11_063821</name>
</gene>
<evidence type="ECO:0000256" key="9">
    <source>
        <dbReference type="ARBA" id="ARBA00023221"/>
    </source>
</evidence>
<dbReference type="EMBL" id="JBBPBN010000056">
    <property type="protein sequence ID" value="KAK8989394.1"/>
    <property type="molecule type" value="Genomic_DNA"/>
</dbReference>
<evidence type="ECO:0000256" key="7">
    <source>
        <dbReference type="ARBA" id="ARBA00023098"/>
    </source>
</evidence>
<keyword evidence="8" id="KW-1207">Sterol metabolism</keyword>
<keyword evidence="5" id="KW-0560">Oxidoreductase</keyword>
<keyword evidence="10" id="KW-1133">Transmembrane helix</keyword>
<comment type="caution">
    <text evidence="11">The sequence shown here is derived from an EMBL/GenBank/DDBJ whole genome shotgun (WGS) entry which is preliminary data.</text>
</comment>
<evidence type="ECO:0008006" key="13">
    <source>
        <dbReference type="Google" id="ProtNLM"/>
    </source>
</evidence>
<keyword evidence="2" id="KW-0153">Cholesterol metabolism</keyword>
<accession>A0ABR2PLU3</accession>
<evidence type="ECO:0000256" key="1">
    <source>
        <dbReference type="ARBA" id="ARBA00022516"/>
    </source>
</evidence>
<dbReference type="SUPFAM" id="SSF117281">
    <property type="entry name" value="Kelch motif"/>
    <property type="match status" value="1"/>
</dbReference>
<dbReference type="InterPro" id="IPR015915">
    <property type="entry name" value="Kelch-typ_b-propeller"/>
</dbReference>
<keyword evidence="7" id="KW-0443">Lipid metabolism</keyword>
<feature type="transmembrane region" description="Helical" evidence="10">
    <location>
        <begin position="339"/>
        <end position="357"/>
    </location>
</feature>
<evidence type="ECO:0000313" key="12">
    <source>
        <dbReference type="Proteomes" id="UP001396334"/>
    </source>
</evidence>
<keyword evidence="6" id="KW-0756">Sterol biosynthesis</keyword>
<evidence type="ECO:0000256" key="2">
    <source>
        <dbReference type="ARBA" id="ARBA00022548"/>
    </source>
</evidence>
<organism evidence="11 12">
    <name type="scientific">Hibiscus sabdariffa</name>
    <name type="common">roselle</name>
    <dbReference type="NCBI Taxonomy" id="183260"/>
    <lineage>
        <taxon>Eukaryota</taxon>
        <taxon>Viridiplantae</taxon>
        <taxon>Streptophyta</taxon>
        <taxon>Embryophyta</taxon>
        <taxon>Tracheophyta</taxon>
        <taxon>Spermatophyta</taxon>
        <taxon>Magnoliopsida</taxon>
        <taxon>eudicotyledons</taxon>
        <taxon>Gunneridae</taxon>
        <taxon>Pentapetalae</taxon>
        <taxon>rosids</taxon>
        <taxon>malvids</taxon>
        <taxon>Malvales</taxon>
        <taxon>Malvaceae</taxon>
        <taxon>Malvoideae</taxon>
        <taxon>Hibiscus</taxon>
    </lineage>
</organism>
<evidence type="ECO:0000256" key="4">
    <source>
        <dbReference type="ARBA" id="ARBA00022955"/>
    </source>
</evidence>
<feature type="transmembrane region" description="Helical" evidence="10">
    <location>
        <begin position="481"/>
        <end position="502"/>
    </location>
</feature>
<dbReference type="Proteomes" id="UP001396334">
    <property type="component" value="Unassembled WGS sequence"/>
</dbReference>
<name>A0ABR2PLU3_9ROSI</name>
<reference evidence="11 12" key="1">
    <citation type="journal article" date="2024" name="G3 (Bethesda)">
        <title>Genome assembly of Hibiscus sabdariffa L. provides insights into metabolisms of medicinal natural products.</title>
        <authorList>
            <person name="Kim T."/>
        </authorList>
    </citation>
    <scope>NUCLEOTIDE SEQUENCE [LARGE SCALE GENOMIC DNA]</scope>
    <source>
        <strain evidence="11">TK-2024</strain>
        <tissue evidence="11">Old leaves</tissue>
    </source>
</reference>
<evidence type="ECO:0000313" key="11">
    <source>
        <dbReference type="EMBL" id="KAK8989394.1"/>
    </source>
</evidence>
<protein>
    <recommendedName>
        <fullName evidence="13">Galactose oxidase/kelch repeat superfamily protein</fullName>
    </recommendedName>
</protein>
<keyword evidence="4" id="KW-0752">Steroid biosynthesis</keyword>
<dbReference type="Gene3D" id="2.120.10.80">
    <property type="entry name" value="Kelch-type beta propeller"/>
    <property type="match status" value="1"/>
</dbReference>
<evidence type="ECO:0000256" key="5">
    <source>
        <dbReference type="ARBA" id="ARBA00023002"/>
    </source>
</evidence>
<proteinExistence type="predicted"/>
<keyword evidence="12" id="KW-1185">Reference proteome</keyword>
<keyword evidence="10" id="KW-0812">Transmembrane</keyword>
<dbReference type="PANTHER" id="PTHR21257:SF38">
    <property type="entry name" value="7-DEHYDROCHOLESTEROL REDUCTASE"/>
    <property type="match status" value="1"/>
</dbReference>
<keyword evidence="9" id="KW-0753">Steroid metabolism</keyword>
<dbReference type="PANTHER" id="PTHR21257">
    <property type="entry name" value="DELTA(14)-STEROL REDUCTASE"/>
    <property type="match status" value="1"/>
</dbReference>
<keyword evidence="1" id="KW-0444">Lipid biosynthesis</keyword>
<sequence length="516" mass="58464">MSRNSWNHLGLQSADGMLEALSFRVWIREPDWESKMKAFTEDPTHRKHLVRVEWHTLNLKSGEISETLSTMPPDARPGGTAVACGNRLYVLGGVCVGDPSCPDLKFDSNHNNNCVFYFDCARPGCGWQRAPPMLVPRRIPSAVAIEGKIYVFGSTPPTECCFAEVFNIHENRWDMLPPPPVSSLDLLCSSDPVLFDHSRSRILVHFSTNHSLYAFSPAPDGGSWECLDTEFWSWANASAIVDDVAYFLFDPISDWGMELYPCIGKSFDIEVFTNCRFGMMSWAVLAITYCIKQYEANAKSFGFGACEYYIDACVCYKVLLVGSWLFEHNGHCTRASSHFIFLLLAFFAYTSTMIVIGKDKNFAEQVENAKFGGKLHQRCLSHCIFHQRRLKSLSELVWSFLQIEATYTTTSGETKTSLLLTSGCRGGCIGSSQQIDIIPLFITREYIFSFGLDLGNQYSINLDHDSCRWGLARHFHYVPEILAAFFWTVPALFNHFLPYFYVVFSYHPLIRLSQKG</sequence>
<evidence type="ECO:0000256" key="3">
    <source>
        <dbReference type="ARBA" id="ARBA00022778"/>
    </source>
</evidence>
<evidence type="ECO:0000256" key="6">
    <source>
        <dbReference type="ARBA" id="ARBA00023011"/>
    </source>
</evidence>
<keyword evidence="3" id="KW-0152">Cholesterol biosynthesis</keyword>
<evidence type="ECO:0000256" key="10">
    <source>
        <dbReference type="SAM" id="Phobius"/>
    </source>
</evidence>